<sequence length="78" mass="9079">MPKVAQMCRTNVYSRLNGLYFRDHRIAYGFCRGIDWLDRSNIPENRGSIMDNTAFHGDKQIRRATHCSIDTLFSITIL</sequence>
<dbReference type="AlphaFoldDB" id="A0A2S5RAA8"/>
<protein>
    <submittedName>
        <fullName evidence="1">Uncharacterized protein</fullName>
    </submittedName>
</protein>
<dbReference type="Proteomes" id="UP000239425">
    <property type="component" value="Unassembled WGS sequence"/>
</dbReference>
<accession>A0A2S5RAA8</accession>
<gene>
    <name evidence="1" type="ORF">HCUR_00457</name>
</gene>
<reference evidence="1 2" key="1">
    <citation type="submission" date="2017-11" db="EMBL/GenBank/DDBJ databases">
        <title>Comparative genomic analysis of Holospora spp., intranuclear symbionts of paramecia.</title>
        <authorList>
            <person name="Garushyants S.K."/>
            <person name="Beliavskaya A."/>
            <person name="Malko D.B."/>
            <person name="Logacheva M.D."/>
            <person name="Rautian M.S."/>
            <person name="Gelfand M.S."/>
        </authorList>
    </citation>
    <scope>NUCLEOTIDE SEQUENCE [LARGE SCALE GENOMIC DNA]</scope>
    <source>
        <strain evidence="2">02AZ16</strain>
    </source>
</reference>
<evidence type="ECO:0000313" key="1">
    <source>
        <dbReference type="EMBL" id="PPE04266.1"/>
    </source>
</evidence>
<keyword evidence="2" id="KW-1185">Reference proteome</keyword>
<organism evidence="1 2">
    <name type="scientific">Holospora curviuscula</name>
    <dbReference type="NCBI Taxonomy" id="1082868"/>
    <lineage>
        <taxon>Bacteria</taxon>
        <taxon>Pseudomonadati</taxon>
        <taxon>Pseudomonadota</taxon>
        <taxon>Alphaproteobacteria</taxon>
        <taxon>Holosporales</taxon>
        <taxon>Holosporaceae</taxon>
        <taxon>Holospora</taxon>
    </lineage>
</organism>
<proteinExistence type="predicted"/>
<evidence type="ECO:0000313" key="2">
    <source>
        <dbReference type="Proteomes" id="UP000239425"/>
    </source>
</evidence>
<name>A0A2S5RAA8_9PROT</name>
<comment type="caution">
    <text evidence="1">The sequence shown here is derived from an EMBL/GenBank/DDBJ whole genome shotgun (WGS) entry which is preliminary data.</text>
</comment>
<dbReference type="EMBL" id="PHHC01000078">
    <property type="protein sequence ID" value="PPE04266.1"/>
    <property type="molecule type" value="Genomic_DNA"/>
</dbReference>